<dbReference type="GeneID" id="8858354"/>
<dbReference type="AlphaFoldDB" id="D2VXH8"/>
<feature type="chain" id="PRO_5003038868" evidence="1">
    <location>
        <begin position="30"/>
        <end position="164"/>
    </location>
</feature>
<evidence type="ECO:0000313" key="3">
    <source>
        <dbReference type="Proteomes" id="UP000006671"/>
    </source>
</evidence>
<dbReference type="EMBL" id="GG738907">
    <property type="protein sequence ID" value="EFC38443.1"/>
    <property type="molecule type" value="Genomic_DNA"/>
</dbReference>
<gene>
    <name evidence="2" type="ORF">NAEGRDRAFT_53029</name>
</gene>
<keyword evidence="1" id="KW-0732">Signal</keyword>
<organism evidence="3">
    <name type="scientific">Naegleria gruberi</name>
    <name type="common">Amoeba</name>
    <dbReference type="NCBI Taxonomy" id="5762"/>
    <lineage>
        <taxon>Eukaryota</taxon>
        <taxon>Discoba</taxon>
        <taxon>Heterolobosea</taxon>
        <taxon>Tetramitia</taxon>
        <taxon>Eutetramitia</taxon>
        <taxon>Vahlkampfiidae</taxon>
        <taxon>Naegleria</taxon>
    </lineage>
</organism>
<dbReference type="KEGG" id="ngr:NAEGRDRAFT_53029"/>
<evidence type="ECO:0000256" key="1">
    <source>
        <dbReference type="SAM" id="SignalP"/>
    </source>
</evidence>
<keyword evidence="3" id="KW-1185">Reference proteome</keyword>
<dbReference type="VEuPathDB" id="AmoebaDB:NAEGRDRAFT_53029"/>
<dbReference type="InParanoid" id="D2VXH8"/>
<evidence type="ECO:0000313" key="2">
    <source>
        <dbReference type="EMBL" id="EFC38443.1"/>
    </source>
</evidence>
<dbReference type="RefSeq" id="XP_002671187.1">
    <property type="nucleotide sequence ID" value="XM_002671141.1"/>
</dbReference>
<reference evidence="2 3" key="1">
    <citation type="journal article" date="2010" name="Cell">
        <title>The genome of Naegleria gruberi illuminates early eukaryotic versatility.</title>
        <authorList>
            <person name="Fritz-Laylin L.K."/>
            <person name="Prochnik S.E."/>
            <person name="Ginger M.L."/>
            <person name="Dacks J.B."/>
            <person name="Carpenter M.L."/>
            <person name="Field M.C."/>
            <person name="Kuo A."/>
            <person name="Paredez A."/>
            <person name="Chapman J."/>
            <person name="Pham J."/>
            <person name="Shu S."/>
            <person name="Neupane R."/>
            <person name="Cipriano M."/>
            <person name="Mancuso J."/>
            <person name="Tu H."/>
            <person name="Salamov A."/>
            <person name="Lindquist E."/>
            <person name="Shapiro H."/>
            <person name="Lucas S."/>
            <person name="Grigoriev I.V."/>
            <person name="Cande W.Z."/>
            <person name="Fulton C."/>
            <person name="Rokhsar D.S."/>
            <person name="Dawson S.C."/>
        </authorList>
    </citation>
    <scope>NUCLEOTIDE SEQUENCE [LARGE SCALE GENOMIC DNA]</scope>
    <source>
        <strain evidence="2 3">NEG-M</strain>
    </source>
</reference>
<sequence>MKKHRSTLFGIALLITIILTLLIIDRTTASTSTCNRPADPSVSGIKRGVVANVLEYDNVEDNDDYDEVSSPKVVIEGDDDDNSTLPLVMDTPGSSIDTMGVLREIPSYVQEIIDKQPEIFNNVTGATNKNLKHRKEFIGKKRTHCVACRLNCMNLGVFAACERK</sequence>
<protein>
    <submittedName>
        <fullName evidence="2">Predicted protein</fullName>
    </submittedName>
</protein>
<feature type="signal peptide" evidence="1">
    <location>
        <begin position="1"/>
        <end position="29"/>
    </location>
</feature>
<dbReference type="Proteomes" id="UP000006671">
    <property type="component" value="Unassembled WGS sequence"/>
</dbReference>
<accession>D2VXH8</accession>
<proteinExistence type="predicted"/>
<name>D2VXH8_NAEGR</name>